<sequence length="106" mass="11712">MSLSHSTVTYTLEIDIDRSPFGIDLVPEYESEPSEAPYSLEHAPPSLAYDPDSLKYVLPLDDDLEPAEAHALLAPVLPALLSPDYSTDYEPIKDDPQEADPEDDPK</sequence>
<name>A0A699KNX5_TANCI</name>
<protein>
    <submittedName>
        <fullName evidence="2">Uncharacterized protein</fullName>
    </submittedName>
</protein>
<gene>
    <name evidence="2" type="ORF">Tci_670202</name>
</gene>
<evidence type="ECO:0000313" key="2">
    <source>
        <dbReference type="EMBL" id="GFA98230.1"/>
    </source>
</evidence>
<evidence type="ECO:0000256" key="1">
    <source>
        <dbReference type="SAM" id="MobiDB-lite"/>
    </source>
</evidence>
<feature type="compositionally biased region" description="Acidic residues" evidence="1">
    <location>
        <begin position="97"/>
        <end position="106"/>
    </location>
</feature>
<accession>A0A699KNX5</accession>
<proteinExistence type="predicted"/>
<dbReference type="AlphaFoldDB" id="A0A699KNX5"/>
<comment type="caution">
    <text evidence="2">The sequence shown here is derived from an EMBL/GenBank/DDBJ whole genome shotgun (WGS) entry which is preliminary data.</text>
</comment>
<dbReference type="EMBL" id="BKCJ010527046">
    <property type="protein sequence ID" value="GFA98230.1"/>
    <property type="molecule type" value="Genomic_DNA"/>
</dbReference>
<reference evidence="2" key="1">
    <citation type="journal article" date="2019" name="Sci. Rep.">
        <title>Draft genome of Tanacetum cinerariifolium, the natural source of mosquito coil.</title>
        <authorList>
            <person name="Yamashiro T."/>
            <person name="Shiraishi A."/>
            <person name="Satake H."/>
            <person name="Nakayama K."/>
        </authorList>
    </citation>
    <scope>NUCLEOTIDE SEQUENCE</scope>
</reference>
<feature type="region of interest" description="Disordered" evidence="1">
    <location>
        <begin position="84"/>
        <end position="106"/>
    </location>
</feature>
<organism evidence="2">
    <name type="scientific">Tanacetum cinerariifolium</name>
    <name type="common">Dalmatian daisy</name>
    <name type="synonym">Chrysanthemum cinerariifolium</name>
    <dbReference type="NCBI Taxonomy" id="118510"/>
    <lineage>
        <taxon>Eukaryota</taxon>
        <taxon>Viridiplantae</taxon>
        <taxon>Streptophyta</taxon>
        <taxon>Embryophyta</taxon>
        <taxon>Tracheophyta</taxon>
        <taxon>Spermatophyta</taxon>
        <taxon>Magnoliopsida</taxon>
        <taxon>eudicotyledons</taxon>
        <taxon>Gunneridae</taxon>
        <taxon>Pentapetalae</taxon>
        <taxon>asterids</taxon>
        <taxon>campanulids</taxon>
        <taxon>Asterales</taxon>
        <taxon>Asteraceae</taxon>
        <taxon>Asteroideae</taxon>
        <taxon>Anthemideae</taxon>
        <taxon>Anthemidinae</taxon>
        <taxon>Tanacetum</taxon>
    </lineage>
</organism>